<sequence length="462" mass="52911">MDTYWYNKLLPLLKVQTNSENEKLMVLYLDKELRKLKLPYTIDSAGNILVTKGKAKLYPCVVSHMDTVYDFVDNFELCVDRDDNDILFAISGKQRIGVGGDDKCGILACLYMLNVLPVIKVVFFSGEESGCKGSRKINHKFFTDCMYIIQLDRRGKRDFIQTYWGKKTVSHEFSSEIGLVKKKYRYKNAIGTITDVMTLWDNNVGVSCINISCGYYRPHSEYEHISVADLWNSMKFTEEVINTMQIKRYPSLPPPPVTVVYKSLYSQCCKCKKWKKDVLLYEVRGSNPKEVMCWPCKKKIYDKKNNKKQDNKKPTGSRPRNPEGHKQNIVPFAGTEFACHECGVIATDLKPGDSLKPFMVGKVEYLYCKGCRALLEVSNDEDTPIVCESCQEIIPENHYSTMVQGLLVCGECANVLREYIGKDTIKKCWVCDKVIPKDHKIIERFGTRVCEDCACPSDTRLN</sequence>
<dbReference type="Gene3D" id="3.40.630.10">
    <property type="entry name" value="Zn peptidases"/>
    <property type="match status" value="1"/>
</dbReference>
<evidence type="ECO:0008006" key="3">
    <source>
        <dbReference type="Google" id="ProtNLM"/>
    </source>
</evidence>
<dbReference type="AlphaFoldDB" id="A0A0F9T1H9"/>
<organism evidence="2">
    <name type="scientific">marine sediment metagenome</name>
    <dbReference type="NCBI Taxonomy" id="412755"/>
    <lineage>
        <taxon>unclassified sequences</taxon>
        <taxon>metagenomes</taxon>
        <taxon>ecological metagenomes</taxon>
    </lineage>
</organism>
<evidence type="ECO:0000256" key="1">
    <source>
        <dbReference type="SAM" id="MobiDB-lite"/>
    </source>
</evidence>
<name>A0A0F9T1H9_9ZZZZ</name>
<protein>
    <recommendedName>
        <fullName evidence="3">Peptidase M28 domain-containing protein</fullName>
    </recommendedName>
</protein>
<gene>
    <name evidence="2" type="ORF">LCGC14_0404030</name>
</gene>
<dbReference type="SUPFAM" id="SSF53187">
    <property type="entry name" value="Zn-dependent exopeptidases"/>
    <property type="match status" value="1"/>
</dbReference>
<accession>A0A0F9T1H9</accession>
<feature type="region of interest" description="Disordered" evidence="1">
    <location>
        <begin position="305"/>
        <end position="325"/>
    </location>
</feature>
<evidence type="ECO:0000313" key="2">
    <source>
        <dbReference type="EMBL" id="KKN73094.1"/>
    </source>
</evidence>
<dbReference type="EMBL" id="LAZR01000350">
    <property type="protein sequence ID" value="KKN73094.1"/>
    <property type="molecule type" value="Genomic_DNA"/>
</dbReference>
<reference evidence="2" key="1">
    <citation type="journal article" date="2015" name="Nature">
        <title>Complex archaea that bridge the gap between prokaryotes and eukaryotes.</title>
        <authorList>
            <person name="Spang A."/>
            <person name="Saw J.H."/>
            <person name="Jorgensen S.L."/>
            <person name="Zaremba-Niedzwiedzka K."/>
            <person name="Martijn J."/>
            <person name="Lind A.E."/>
            <person name="van Eijk R."/>
            <person name="Schleper C."/>
            <person name="Guy L."/>
            <person name="Ettema T.J."/>
        </authorList>
    </citation>
    <scope>NUCLEOTIDE SEQUENCE</scope>
</reference>
<proteinExistence type="predicted"/>
<comment type="caution">
    <text evidence="2">The sequence shown here is derived from an EMBL/GenBank/DDBJ whole genome shotgun (WGS) entry which is preliminary data.</text>
</comment>